<proteinExistence type="predicted"/>
<sequence>MSTEPEGSGSGLTEVTIVSSIADFIRQNTHQMLAEDIGSGTESSIASLASTASPSEEVNPDKIAANQRVQLNESPPMQNVEHGTPGWIIIVGFIVGVAVLVMICVAIATRDKWNGPNQVSQSDTKTDSSNQQRELEMETFLQKDEPRENGKAAEYTVIPLDELPENYSTH</sequence>
<evidence type="ECO:0000313" key="4">
    <source>
        <dbReference type="Proteomes" id="UP001279410"/>
    </source>
</evidence>
<feature type="region of interest" description="Disordered" evidence="1">
    <location>
        <begin position="114"/>
        <end position="134"/>
    </location>
</feature>
<keyword evidence="2" id="KW-0472">Membrane</keyword>
<evidence type="ECO:0000256" key="1">
    <source>
        <dbReference type="SAM" id="MobiDB-lite"/>
    </source>
</evidence>
<feature type="transmembrane region" description="Helical" evidence="2">
    <location>
        <begin position="86"/>
        <end position="108"/>
    </location>
</feature>
<dbReference type="AlphaFoldDB" id="A0AAD3MKH9"/>
<reference evidence="3" key="1">
    <citation type="submission" date="2022-08" db="EMBL/GenBank/DDBJ databases">
        <title>Genome sequencing of akame (Lates japonicus).</title>
        <authorList>
            <person name="Hashiguchi Y."/>
            <person name="Takahashi H."/>
        </authorList>
    </citation>
    <scope>NUCLEOTIDE SEQUENCE</scope>
    <source>
        <strain evidence="3">Kochi</strain>
    </source>
</reference>
<dbReference type="EMBL" id="BRZM01000022">
    <property type="protein sequence ID" value="GLD55825.1"/>
    <property type="molecule type" value="Genomic_DNA"/>
</dbReference>
<dbReference type="Proteomes" id="UP001279410">
    <property type="component" value="Unassembled WGS sequence"/>
</dbReference>
<gene>
    <name evidence="3" type="ORF">AKAME5_000824700</name>
</gene>
<comment type="caution">
    <text evidence="3">The sequence shown here is derived from an EMBL/GenBank/DDBJ whole genome shotgun (WGS) entry which is preliminary data.</text>
</comment>
<feature type="compositionally biased region" description="Polar residues" evidence="1">
    <location>
        <begin position="115"/>
        <end position="132"/>
    </location>
</feature>
<name>A0AAD3MKH9_LATJO</name>
<keyword evidence="2" id="KW-0812">Transmembrane</keyword>
<keyword evidence="4" id="KW-1185">Reference proteome</keyword>
<protein>
    <submittedName>
        <fullName evidence="3">Mucin-4-like isoform X1</fullName>
    </submittedName>
</protein>
<accession>A0AAD3MKH9</accession>
<organism evidence="3 4">
    <name type="scientific">Lates japonicus</name>
    <name type="common">Japanese lates</name>
    <dbReference type="NCBI Taxonomy" id="270547"/>
    <lineage>
        <taxon>Eukaryota</taxon>
        <taxon>Metazoa</taxon>
        <taxon>Chordata</taxon>
        <taxon>Craniata</taxon>
        <taxon>Vertebrata</taxon>
        <taxon>Euteleostomi</taxon>
        <taxon>Actinopterygii</taxon>
        <taxon>Neopterygii</taxon>
        <taxon>Teleostei</taxon>
        <taxon>Neoteleostei</taxon>
        <taxon>Acanthomorphata</taxon>
        <taxon>Carangaria</taxon>
        <taxon>Carangaria incertae sedis</taxon>
        <taxon>Centropomidae</taxon>
        <taxon>Lates</taxon>
    </lineage>
</organism>
<evidence type="ECO:0000313" key="3">
    <source>
        <dbReference type="EMBL" id="GLD55825.1"/>
    </source>
</evidence>
<keyword evidence="2" id="KW-1133">Transmembrane helix</keyword>
<evidence type="ECO:0000256" key="2">
    <source>
        <dbReference type="SAM" id="Phobius"/>
    </source>
</evidence>